<feature type="transmembrane region" description="Helical" evidence="1">
    <location>
        <begin position="266"/>
        <end position="283"/>
    </location>
</feature>
<gene>
    <name evidence="2" type="ORF">AS180_17430</name>
</gene>
<dbReference type="AlphaFoldDB" id="A0A0V8JHX2"/>
<feature type="transmembrane region" description="Helical" evidence="1">
    <location>
        <begin position="339"/>
        <end position="355"/>
    </location>
</feature>
<evidence type="ECO:0000313" key="3">
    <source>
        <dbReference type="Proteomes" id="UP000053681"/>
    </source>
</evidence>
<dbReference type="PANTHER" id="PTHR41983:SF2">
    <property type="entry name" value="SHORT-CHAIN FATTY ACID TRANSPORTER-RELATED"/>
    <property type="match status" value="1"/>
</dbReference>
<feature type="transmembrane region" description="Helical" evidence="1">
    <location>
        <begin position="135"/>
        <end position="161"/>
    </location>
</feature>
<evidence type="ECO:0000256" key="1">
    <source>
        <dbReference type="SAM" id="Phobius"/>
    </source>
</evidence>
<feature type="transmembrane region" description="Helical" evidence="1">
    <location>
        <begin position="52"/>
        <end position="74"/>
    </location>
</feature>
<feature type="transmembrane region" description="Helical" evidence="1">
    <location>
        <begin position="416"/>
        <end position="437"/>
    </location>
</feature>
<feature type="transmembrane region" description="Helical" evidence="1">
    <location>
        <begin position="243"/>
        <end position="260"/>
    </location>
</feature>
<dbReference type="InterPro" id="IPR006160">
    <property type="entry name" value="SCFA_transpt_AtoE"/>
</dbReference>
<feature type="transmembrane region" description="Helical" evidence="1">
    <location>
        <begin position="181"/>
        <end position="200"/>
    </location>
</feature>
<evidence type="ECO:0000313" key="2">
    <source>
        <dbReference type="EMBL" id="KSU86643.1"/>
    </source>
</evidence>
<reference evidence="2 3" key="1">
    <citation type="submission" date="2015-11" db="EMBL/GenBank/DDBJ databases">
        <title>Bacillus caseinolyticus sp nov.</title>
        <authorList>
            <person name="Dastager S.G."/>
            <person name="Mawlankar R."/>
        </authorList>
    </citation>
    <scope>NUCLEOTIDE SEQUENCE [LARGE SCALE GENOMIC DNA]</scope>
    <source>
        <strain evidence="2 3">SGD-V-76</strain>
    </source>
</reference>
<sequence length="438" mass="47218">MKHIVGFFNGIMQRYLPDPFLFVIILTFAVFGFGLIFTDSTPINLVQYWGEGFWGLLAFSMQMILVLVTGHVLASSPLCEKGLTRLASLPSTPGQAVVLVSIISLLASFINWGFGLVVGALFSKELAKQVKYVDYRLLIASAYSGFVIWHGGLSGSVPLTIATPGHFAEDMIGLIPTSQTIFSTFNLVIVAALFVAVPIVNRLMMPPKEEAFVVDPELLKDFQAASAEVEHMTPAARLENSRIISLTIGAAGIVFLGYYFVEKGLLLNLDIVNFLFLFLGILFHGTPRNFLKAVTEAVKGTSGIIIQFPFYAGLMGIMVSSGLATVISETFVSISTETTFAMFVFWSAGIVNFFVPSGGGQWAVQAPVVLDAAQALDVPTAKAAMAVAWGDAWTNMIQPFWALPALAIAGLKAKDIMGYCVMILLVSGVIISLGLLIF</sequence>
<dbReference type="RefSeq" id="WP_062687210.1">
    <property type="nucleotide sequence ID" value="NZ_KQ758688.1"/>
</dbReference>
<protein>
    <submittedName>
        <fullName evidence="2">Short-chain fatty acid transporter</fullName>
    </submittedName>
</protein>
<organism evidence="2 3">
    <name type="scientific">Priestia veravalensis</name>
    <dbReference type="NCBI Taxonomy" id="1414648"/>
    <lineage>
        <taxon>Bacteria</taxon>
        <taxon>Bacillati</taxon>
        <taxon>Bacillota</taxon>
        <taxon>Bacilli</taxon>
        <taxon>Bacillales</taxon>
        <taxon>Bacillaceae</taxon>
        <taxon>Priestia</taxon>
    </lineage>
</organism>
<dbReference type="EMBL" id="LNQP01000073">
    <property type="protein sequence ID" value="KSU86643.1"/>
    <property type="molecule type" value="Genomic_DNA"/>
</dbReference>
<dbReference type="Proteomes" id="UP000053681">
    <property type="component" value="Unassembled WGS sequence"/>
</dbReference>
<comment type="caution">
    <text evidence="2">The sequence shown here is derived from an EMBL/GenBank/DDBJ whole genome shotgun (WGS) entry which is preliminary data.</text>
</comment>
<keyword evidence="1" id="KW-0472">Membrane</keyword>
<feature type="transmembrane region" description="Helical" evidence="1">
    <location>
        <begin position="304"/>
        <end position="327"/>
    </location>
</feature>
<dbReference type="Pfam" id="PF02667">
    <property type="entry name" value="SCFA_trans"/>
    <property type="match status" value="1"/>
</dbReference>
<keyword evidence="1" id="KW-1133">Transmembrane helix</keyword>
<keyword evidence="1" id="KW-0812">Transmembrane</keyword>
<proteinExistence type="predicted"/>
<feature type="transmembrane region" description="Helical" evidence="1">
    <location>
        <begin position="94"/>
        <end position="123"/>
    </location>
</feature>
<keyword evidence="3" id="KW-1185">Reference proteome</keyword>
<feature type="transmembrane region" description="Helical" evidence="1">
    <location>
        <begin position="20"/>
        <end position="40"/>
    </location>
</feature>
<name>A0A0V8JHX2_9BACI</name>
<dbReference type="GO" id="GO:0005886">
    <property type="term" value="C:plasma membrane"/>
    <property type="evidence" value="ECO:0007669"/>
    <property type="project" value="TreeGrafter"/>
</dbReference>
<dbReference type="PANTHER" id="PTHR41983">
    <property type="entry name" value="SHORT-CHAIN FATTY ACID TRANSPORTER-RELATED"/>
    <property type="match status" value="1"/>
</dbReference>
<accession>A0A0V8JHX2</accession>